<evidence type="ECO:0000313" key="1">
    <source>
        <dbReference type="EMBL" id="NEW75454.1"/>
    </source>
</evidence>
<protein>
    <submittedName>
        <fullName evidence="1">Uncharacterized protein</fullName>
    </submittedName>
</protein>
<reference evidence="1" key="1">
    <citation type="submission" date="2020-02" db="EMBL/GenBank/DDBJ databases">
        <title>A new Streptomyces sp. for controlling soil-borne diseases.</title>
        <authorList>
            <person name="Li X."/>
            <person name="Tian Y."/>
            <person name="Gao K."/>
        </authorList>
    </citation>
    <scope>NUCLEOTIDE SEQUENCE [LARGE SCALE GENOMIC DNA]</scope>
    <source>
        <strain evidence="1">0250</strain>
    </source>
</reference>
<dbReference type="RefSeq" id="WP_164433826.1">
    <property type="nucleotide sequence ID" value="NZ_JAAIKT010000060.1"/>
</dbReference>
<proteinExistence type="predicted"/>
<comment type="caution">
    <text evidence="1">The sequence shown here is derived from an EMBL/GenBank/DDBJ whole genome shotgun (WGS) entry which is preliminary data.</text>
</comment>
<dbReference type="EMBL" id="JAAIKT010000060">
    <property type="protein sequence ID" value="NEW75454.1"/>
    <property type="molecule type" value="Genomic_DNA"/>
</dbReference>
<keyword evidence="2" id="KW-1185">Reference proteome</keyword>
<dbReference type="Proteomes" id="UP000476310">
    <property type="component" value="Unassembled WGS sequence"/>
</dbReference>
<organism evidence="1 2">
    <name type="scientific">Streptomyces rhizosphaericus</name>
    <dbReference type="NCBI Taxonomy" id="114699"/>
    <lineage>
        <taxon>Bacteria</taxon>
        <taxon>Bacillati</taxon>
        <taxon>Actinomycetota</taxon>
        <taxon>Actinomycetes</taxon>
        <taxon>Kitasatosporales</taxon>
        <taxon>Streptomycetaceae</taxon>
        <taxon>Streptomyces</taxon>
        <taxon>Streptomyces violaceusniger group</taxon>
    </lineage>
</organism>
<sequence length="199" mass="21709">MPENTHAPVETFPPLIGAQVEPHAAAVRQNTYTEVAAMLRHDGLPMSAGLVEAHRDLTSLDRPEQRAEFAREVRRAVRAAALCPLLDALAPQTLTDIRETVADAEEAAWRRVVARRMRALAPRYEVAVFTAVETKLGQGHDDYSTNDVELYAPGQDDPNETVDLDDASLTRALGALAELLHPEEGARLTINLDAGGRTD</sequence>
<dbReference type="SUPFAM" id="SSF51658">
    <property type="entry name" value="Xylose isomerase-like"/>
    <property type="match status" value="1"/>
</dbReference>
<accession>A0A6G4ARQ0</accession>
<gene>
    <name evidence="1" type="ORF">G4H13_35165</name>
</gene>
<name>A0A6G4ARQ0_9ACTN</name>
<dbReference type="AlphaFoldDB" id="A0A6G4ARQ0"/>
<evidence type="ECO:0000313" key="2">
    <source>
        <dbReference type="Proteomes" id="UP000476310"/>
    </source>
</evidence>
<dbReference type="InterPro" id="IPR036237">
    <property type="entry name" value="Xyl_isomerase-like_sf"/>
</dbReference>